<organism evidence="6 7">
    <name type="scientific">Barnesiella viscericola DSM 18177</name>
    <dbReference type="NCBI Taxonomy" id="880074"/>
    <lineage>
        <taxon>Bacteria</taxon>
        <taxon>Pseudomonadati</taxon>
        <taxon>Bacteroidota</taxon>
        <taxon>Bacteroidia</taxon>
        <taxon>Bacteroidales</taxon>
        <taxon>Barnesiellaceae</taxon>
        <taxon>Barnesiella</taxon>
    </lineage>
</organism>
<keyword evidence="2" id="KW-0479">Metal-binding</keyword>
<evidence type="ECO:0000259" key="5">
    <source>
        <dbReference type="SMART" id="SM00849"/>
    </source>
</evidence>
<dbReference type="InterPro" id="IPR051013">
    <property type="entry name" value="MBL_superfamily_lactonases"/>
</dbReference>
<accession>W0EUF6</accession>
<reference evidence="6 7" key="1">
    <citation type="submission" date="2013-12" db="EMBL/GenBank/DDBJ databases">
        <authorList>
            <consortium name="DOE Joint Genome Institute"/>
            <person name="Eisen J."/>
            <person name="Huntemann M."/>
            <person name="Han J."/>
            <person name="Chen A."/>
            <person name="Kyrpides N."/>
            <person name="Mavromatis K."/>
            <person name="Markowitz V."/>
            <person name="Palaniappan K."/>
            <person name="Ivanova N."/>
            <person name="Schaumberg A."/>
            <person name="Pati A."/>
            <person name="Liolios K."/>
            <person name="Nordberg H.P."/>
            <person name="Cantor M.N."/>
            <person name="Hua S.X."/>
            <person name="Woyke T."/>
        </authorList>
    </citation>
    <scope>NUCLEOTIDE SEQUENCE [LARGE SCALE GENOMIC DNA]</scope>
    <source>
        <strain evidence="7">DSM 18177</strain>
    </source>
</reference>
<dbReference type="PANTHER" id="PTHR42978">
    <property type="entry name" value="QUORUM-QUENCHING LACTONASE YTNP-RELATED-RELATED"/>
    <property type="match status" value="1"/>
</dbReference>
<dbReference type="KEGG" id="bvs:BARVI_08815"/>
<dbReference type="GO" id="GO:0046872">
    <property type="term" value="F:metal ion binding"/>
    <property type="evidence" value="ECO:0007669"/>
    <property type="project" value="UniProtKB-KW"/>
</dbReference>
<dbReference type="CDD" id="cd07720">
    <property type="entry name" value="OPHC2-like_MBL-fold"/>
    <property type="match status" value="1"/>
</dbReference>
<gene>
    <name evidence="6" type="ORF">BARVI_08815</name>
</gene>
<evidence type="ECO:0000256" key="3">
    <source>
        <dbReference type="ARBA" id="ARBA00022801"/>
    </source>
</evidence>
<dbReference type="AlphaFoldDB" id="W0EUF6"/>
<keyword evidence="3 6" id="KW-0378">Hydrolase</keyword>
<dbReference type="GO" id="GO:0016787">
    <property type="term" value="F:hydrolase activity"/>
    <property type="evidence" value="ECO:0007669"/>
    <property type="project" value="UniProtKB-KW"/>
</dbReference>
<evidence type="ECO:0000256" key="4">
    <source>
        <dbReference type="ARBA" id="ARBA00022833"/>
    </source>
</evidence>
<keyword evidence="7" id="KW-1185">Reference proteome</keyword>
<sequence>MFYFCFIENPIKQIDRIIRKGIFLVSGVLLASMCAGGCSQSQKQASATDEEQALFACTDSITTVCDSILTQIRDNAQERLMQLSLFGELPQALIDSLGISQGVPASVSTFLLEIDGKRILFDTGMGAPDSRLLTNLSAVGVTPADIDYLYLTHFHGDHIGGMMKGDSVVFPRAEVYAAQQEYDAWTQMPDEQKAQVVATMEAYKERLHLVAYGDTLPCGVVALNCAGHTPGHTAYQVGKFIIAGDLVHGAALQLAHPEICAAYDMDPQAAIQKRRHFLDYARQNHLFLAGMHQPAGHAK</sequence>
<dbReference type="STRING" id="880074.BARVI_08815"/>
<dbReference type="PANTHER" id="PTHR42978:SF6">
    <property type="entry name" value="QUORUM-QUENCHING LACTONASE YTNP-RELATED"/>
    <property type="match status" value="1"/>
</dbReference>
<name>W0EUF6_9BACT</name>
<keyword evidence="4" id="KW-0862">Zinc</keyword>
<dbReference type="SMART" id="SM00849">
    <property type="entry name" value="Lactamase_B"/>
    <property type="match status" value="1"/>
</dbReference>
<dbReference type="GeneID" id="90529502"/>
<evidence type="ECO:0000313" key="6">
    <source>
        <dbReference type="EMBL" id="AHF12834.1"/>
    </source>
</evidence>
<dbReference type="EMBL" id="CP007034">
    <property type="protein sequence ID" value="AHF12834.1"/>
    <property type="molecule type" value="Genomic_DNA"/>
</dbReference>
<dbReference type="Proteomes" id="UP000018901">
    <property type="component" value="Chromosome"/>
</dbReference>
<proteinExistence type="inferred from homology"/>
<dbReference type="RefSeq" id="WP_025278837.1">
    <property type="nucleotide sequence ID" value="NZ_CP007034.1"/>
</dbReference>
<evidence type="ECO:0000313" key="7">
    <source>
        <dbReference type="Proteomes" id="UP000018901"/>
    </source>
</evidence>
<protein>
    <submittedName>
        <fullName evidence="6">Metal-dependent hydrolase</fullName>
    </submittedName>
</protein>
<feature type="domain" description="Metallo-beta-lactamase" evidence="5">
    <location>
        <begin position="106"/>
        <end position="285"/>
    </location>
</feature>
<dbReference type="InterPro" id="IPR001279">
    <property type="entry name" value="Metallo-B-lactamas"/>
</dbReference>
<dbReference type="PATRIC" id="fig|880074.11.peg.1832"/>
<dbReference type="HOGENOM" id="CLU_056519_0_0_10"/>
<evidence type="ECO:0000256" key="1">
    <source>
        <dbReference type="ARBA" id="ARBA00007749"/>
    </source>
</evidence>
<dbReference type="eggNOG" id="COG0491">
    <property type="taxonomic scope" value="Bacteria"/>
</dbReference>
<dbReference type="SUPFAM" id="SSF56281">
    <property type="entry name" value="Metallo-hydrolase/oxidoreductase"/>
    <property type="match status" value="1"/>
</dbReference>
<comment type="similarity">
    <text evidence="1">Belongs to the metallo-beta-lactamase superfamily.</text>
</comment>
<dbReference type="Gene3D" id="3.60.15.10">
    <property type="entry name" value="Ribonuclease Z/Hydroxyacylglutathione hydrolase-like"/>
    <property type="match status" value="1"/>
</dbReference>
<evidence type="ECO:0000256" key="2">
    <source>
        <dbReference type="ARBA" id="ARBA00022723"/>
    </source>
</evidence>
<dbReference type="OrthoDB" id="9802897at2"/>
<dbReference type="InterPro" id="IPR036866">
    <property type="entry name" value="RibonucZ/Hydroxyglut_hydro"/>
</dbReference>
<dbReference type="Pfam" id="PF00753">
    <property type="entry name" value="Lactamase_B"/>
    <property type="match status" value="1"/>
</dbReference>